<reference evidence="1 2" key="1">
    <citation type="submission" date="2016-10" db="EMBL/GenBank/DDBJ databases">
        <authorList>
            <person name="de Groot N.N."/>
        </authorList>
    </citation>
    <scope>NUCLEOTIDE SEQUENCE [LARGE SCALE GENOMIC DNA]</scope>
    <source>
        <strain evidence="1 2">CGMCC 4.6533</strain>
    </source>
</reference>
<evidence type="ECO:0000313" key="2">
    <source>
        <dbReference type="Proteomes" id="UP000199202"/>
    </source>
</evidence>
<organism evidence="1 2">
    <name type="scientific">Nonomuraea jiangxiensis</name>
    <dbReference type="NCBI Taxonomy" id="633440"/>
    <lineage>
        <taxon>Bacteria</taxon>
        <taxon>Bacillati</taxon>
        <taxon>Actinomycetota</taxon>
        <taxon>Actinomycetes</taxon>
        <taxon>Streptosporangiales</taxon>
        <taxon>Streptosporangiaceae</taxon>
        <taxon>Nonomuraea</taxon>
    </lineage>
</organism>
<sequence length="52" mass="5980">MWRLLQHTGGWDRDLSGDHLDMDHTISRSLGVPLPLTRDHIIQYACGRPLDL</sequence>
<dbReference type="EMBL" id="FNDJ01000008">
    <property type="protein sequence ID" value="SDJ05660.1"/>
    <property type="molecule type" value="Genomic_DNA"/>
</dbReference>
<protein>
    <submittedName>
        <fullName evidence="1">N-acyl-D-amino-acid deacylase</fullName>
    </submittedName>
</protein>
<dbReference type="STRING" id="633440.SAMN05421869_108290"/>
<proteinExistence type="predicted"/>
<dbReference type="RefSeq" id="WP_176993277.1">
    <property type="nucleotide sequence ID" value="NZ_FNDJ01000008.1"/>
</dbReference>
<evidence type="ECO:0000313" key="1">
    <source>
        <dbReference type="EMBL" id="SDJ05660.1"/>
    </source>
</evidence>
<dbReference type="Proteomes" id="UP000199202">
    <property type="component" value="Unassembled WGS sequence"/>
</dbReference>
<accession>A0A1G8QNH3</accession>
<gene>
    <name evidence="1" type="ORF">SAMN05421869_108290</name>
</gene>
<dbReference type="AlphaFoldDB" id="A0A1G8QNH3"/>
<name>A0A1G8QNH3_9ACTN</name>
<keyword evidence="2" id="KW-1185">Reference proteome</keyword>